<dbReference type="InterPro" id="IPR000086">
    <property type="entry name" value="NUDIX_hydrolase_dom"/>
</dbReference>
<dbReference type="InterPro" id="IPR020084">
    <property type="entry name" value="NUDIX_hydrolase_CS"/>
</dbReference>
<gene>
    <name evidence="4" type="ORF">UT63_C0018G0011</name>
</gene>
<dbReference type="InterPro" id="IPR015797">
    <property type="entry name" value="NUDIX_hydrolase-like_dom_sf"/>
</dbReference>
<proteinExistence type="inferred from homology"/>
<dbReference type="Pfam" id="PF00293">
    <property type="entry name" value="NUDIX"/>
    <property type="match status" value="1"/>
</dbReference>
<dbReference type="InterPro" id="IPR020476">
    <property type="entry name" value="Nudix_hydrolase"/>
</dbReference>
<name>A0A0G0Q7R2_9BACT</name>
<protein>
    <recommendedName>
        <fullName evidence="3">Nudix hydrolase domain-containing protein</fullName>
    </recommendedName>
</protein>
<dbReference type="EMBL" id="LBXN01000018">
    <property type="protein sequence ID" value="KKR33371.1"/>
    <property type="molecule type" value="Genomic_DNA"/>
</dbReference>
<dbReference type="PROSITE" id="PS00893">
    <property type="entry name" value="NUDIX_BOX"/>
    <property type="match status" value="1"/>
</dbReference>
<reference evidence="4 5" key="1">
    <citation type="journal article" date="2015" name="Nature">
        <title>rRNA introns, odd ribosomes, and small enigmatic genomes across a large radiation of phyla.</title>
        <authorList>
            <person name="Brown C.T."/>
            <person name="Hug L.A."/>
            <person name="Thomas B.C."/>
            <person name="Sharon I."/>
            <person name="Castelle C.J."/>
            <person name="Singh A."/>
            <person name="Wilkins M.J."/>
            <person name="Williams K.H."/>
            <person name="Banfield J.F."/>
        </authorList>
    </citation>
    <scope>NUCLEOTIDE SEQUENCE [LARGE SCALE GENOMIC DNA]</scope>
</reference>
<dbReference type="PANTHER" id="PTHR43736:SF1">
    <property type="entry name" value="DIHYDRONEOPTERIN TRIPHOSPHATE DIPHOSPHATASE"/>
    <property type="match status" value="1"/>
</dbReference>
<dbReference type="Proteomes" id="UP000034539">
    <property type="component" value="Unassembled WGS sequence"/>
</dbReference>
<dbReference type="Gene3D" id="3.90.79.10">
    <property type="entry name" value="Nucleoside Triphosphate Pyrophosphohydrolase"/>
    <property type="match status" value="1"/>
</dbReference>
<feature type="domain" description="Nudix hydrolase" evidence="3">
    <location>
        <begin position="39"/>
        <end position="186"/>
    </location>
</feature>
<evidence type="ECO:0000313" key="5">
    <source>
        <dbReference type="Proteomes" id="UP000034539"/>
    </source>
</evidence>
<dbReference type="AlphaFoldDB" id="A0A0G0Q7R2"/>
<dbReference type="SUPFAM" id="SSF55811">
    <property type="entry name" value="Nudix"/>
    <property type="match status" value="1"/>
</dbReference>
<sequence>MKNQIRELIKQKLYFDKEISERYTKRLKEGKLIREENPESHFCVFFLPYNPKTEKVFFVHHKKAGLWISPGGHIDRGEGIKDAVIRELKEELGLSLALKNIHNPFLLTICDIEERDKSIADKVTRPLDFVGRSCKTHFDIWHLIEIGKEKFEVDKKEFYDTGWFGIEEALNLLTDENNRMALRKILTTL</sequence>
<evidence type="ECO:0000259" key="3">
    <source>
        <dbReference type="PROSITE" id="PS51462"/>
    </source>
</evidence>
<dbReference type="PANTHER" id="PTHR43736">
    <property type="entry name" value="ADP-RIBOSE PYROPHOSPHATASE"/>
    <property type="match status" value="1"/>
</dbReference>
<evidence type="ECO:0000256" key="2">
    <source>
        <dbReference type="RuleBase" id="RU003476"/>
    </source>
</evidence>
<accession>A0A0G0Q7R2</accession>
<organism evidence="4 5">
    <name type="scientific">Candidatus Gottesmanbacteria bacterium GW2011_GWC2_39_8</name>
    <dbReference type="NCBI Taxonomy" id="1618450"/>
    <lineage>
        <taxon>Bacteria</taxon>
        <taxon>Candidatus Gottesmaniibacteriota</taxon>
    </lineage>
</organism>
<comment type="caution">
    <text evidence="4">The sequence shown here is derived from an EMBL/GenBank/DDBJ whole genome shotgun (WGS) entry which is preliminary data.</text>
</comment>
<keyword evidence="1 2" id="KW-0378">Hydrolase</keyword>
<dbReference type="PROSITE" id="PS51462">
    <property type="entry name" value="NUDIX"/>
    <property type="match status" value="1"/>
</dbReference>
<comment type="similarity">
    <text evidence="2">Belongs to the Nudix hydrolase family.</text>
</comment>
<evidence type="ECO:0000313" key="4">
    <source>
        <dbReference type="EMBL" id="KKR33371.1"/>
    </source>
</evidence>
<dbReference type="PRINTS" id="PR00502">
    <property type="entry name" value="NUDIXFAMILY"/>
</dbReference>
<evidence type="ECO:0000256" key="1">
    <source>
        <dbReference type="ARBA" id="ARBA00022801"/>
    </source>
</evidence>
<dbReference type="GO" id="GO:0016787">
    <property type="term" value="F:hydrolase activity"/>
    <property type="evidence" value="ECO:0007669"/>
    <property type="project" value="UniProtKB-KW"/>
</dbReference>